<evidence type="ECO:0000313" key="1">
    <source>
        <dbReference type="EMBL" id="AFM02907.1"/>
    </source>
</evidence>
<dbReference type="NCBIfam" id="TIGR01200">
    <property type="entry name" value="GLPGLI"/>
    <property type="match status" value="1"/>
</dbReference>
<dbReference type="Proteomes" id="UP000006054">
    <property type="component" value="Chromosome"/>
</dbReference>
<evidence type="ECO:0000313" key="2">
    <source>
        <dbReference type="Proteomes" id="UP000006054"/>
    </source>
</evidence>
<accession>I4AG22</accession>
<proteinExistence type="predicted"/>
<reference evidence="2" key="1">
    <citation type="submission" date="2012-06" db="EMBL/GenBank/DDBJ databases">
        <title>The complete genome of Flexibacter litoralis DSM 6794.</title>
        <authorList>
            <person name="Lucas S."/>
            <person name="Copeland A."/>
            <person name="Lapidus A."/>
            <person name="Glavina del Rio T."/>
            <person name="Dalin E."/>
            <person name="Tice H."/>
            <person name="Bruce D."/>
            <person name="Goodwin L."/>
            <person name="Pitluck S."/>
            <person name="Peters L."/>
            <person name="Ovchinnikova G."/>
            <person name="Lu M."/>
            <person name="Kyrpides N."/>
            <person name="Mavromatis K."/>
            <person name="Ivanova N."/>
            <person name="Brettin T."/>
            <person name="Detter J.C."/>
            <person name="Han C."/>
            <person name="Larimer F."/>
            <person name="Land M."/>
            <person name="Hauser L."/>
            <person name="Markowitz V."/>
            <person name="Cheng J.-F."/>
            <person name="Hugenholtz P."/>
            <person name="Woyke T."/>
            <person name="Wu D."/>
            <person name="Spring S."/>
            <person name="Lang E."/>
            <person name="Kopitz M."/>
            <person name="Brambilla E."/>
            <person name="Klenk H.-P."/>
            <person name="Eisen J.A."/>
        </authorList>
    </citation>
    <scope>NUCLEOTIDE SEQUENCE [LARGE SCALE GENOMIC DNA]</scope>
    <source>
        <strain evidence="2">ATCC 23117 / DSM 6794 / NBRC 15988 / NCIMB 1366 / Sio-4</strain>
    </source>
</reference>
<keyword evidence="2" id="KW-1185">Reference proteome</keyword>
<evidence type="ECO:0008006" key="3">
    <source>
        <dbReference type="Google" id="ProtNLM"/>
    </source>
</evidence>
<dbReference type="AlphaFoldDB" id="I4AG22"/>
<organism evidence="1 2">
    <name type="scientific">Bernardetia litoralis (strain ATCC 23117 / DSM 6794 / NBRC 15988 / NCIMB 1366 / Fx l1 / Sio-4)</name>
    <name type="common">Flexibacter litoralis</name>
    <dbReference type="NCBI Taxonomy" id="880071"/>
    <lineage>
        <taxon>Bacteria</taxon>
        <taxon>Pseudomonadati</taxon>
        <taxon>Bacteroidota</taxon>
        <taxon>Cytophagia</taxon>
        <taxon>Cytophagales</taxon>
        <taxon>Bernardetiaceae</taxon>
        <taxon>Bernardetia</taxon>
    </lineage>
</organism>
<gene>
    <name evidence="1" type="ordered locus">Fleli_0431</name>
</gene>
<dbReference type="EMBL" id="CP003345">
    <property type="protein sequence ID" value="AFM02907.1"/>
    <property type="molecule type" value="Genomic_DNA"/>
</dbReference>
<protein>
    <recommendedName>
        <fullName evidence="3">GLPGLI family protein</fullName>
    </recommendedName>
</protein>
<dbReference type="STRING" id="880071.Fleli_0431"/>
<dbReference type="KEGG" id="fli:Fleli_0431"/>
<name>I4AG22_BERLS</name>
<dbReference type="InterPro" id="IPR005901">
    <property type="entry name" value="GLPGLI"/>
</dbReference>
<dbReference type="HOGENOM" id="CLU_1114518_0_0_10"/>
<sequence precursor="true">MSFNESQMFIKAFDFHYIKSNINQIMKLLLTIIVLLFSAFSIQTDTRKIVIKYDYILPSKTEEQLEKEIQNVRNIIADEELRERVIALKLLDNKSITFKKKLICDGKRAFYTDEIIDNNSLKIGEYSVFFDVEKEEYLAQSYIFNKPFIVEKEIFKLNWTYLNETKQIGAFKAKKAIAKKDTTFFAEVWYTEDLPPFPIEGLFGLKGGVVEATFAEGQQLKLKNFSTTLSKEDSIEKPTKGKNISEKEYKLLEEQKIKEVNEHAKNSRKN</sequence>